<evidence type="ECO:0000313" key="2">
    <source>
        <dbReference type="EMBL" id="KAJ1179623.1"/>
    </source>
</evidence>
<reference evidence="2" key="1">
    <citation type="journal article" date="2022" name="bioRxiv">
        <title>Sequencing and chromosome-scale assembly of the giantPleurodeles waltlgenome.</title>
        <authorList>
            <person name="Brown T."/>
            <person name="Elewa A."/>
            <person name="Iarovenko S."/>
            <person name="Subramanian E."/>
            <person name="Araus A.J."/>
            <person name="Petzold A."/>
            <person name="Susuki M."/>
            <person name="Suzuki K.-i.T."/>
            <person name="Hayashi T."/>
            <person name="Toyoda A."/>
            <person name="Oliveira C."/>
            <person name="Osipova E."/>
            <person name="Leigh N.D."/>
            <person name="Simon A."/>
            <person name="Yun M.H."/>
        </authorList>
    </citation>
    <scope>NUCLEOTIDE SEQUENCE</scope>
    <source>
        <strain evidence="2">20211129_DDA</strain>
        <tissue evidence="2">Liver</tissue>
    </source>
</reference>
<evidence type="ECO:0000256" key="1">
    <source>
        <dbReference type="SAM" id="MobiDB-lite"/>
    </source>
</evidence>
<dbReference type="EMBL" id="JANPWB010000006">
    <property type="protein sequence ID" value="KAJ1179623.1"/>
    <property type="molecule type" value="Genomic_DNA"/>
</dbReference>
<sequence length="184" mass="20495">MGGRRPISGFPHPYPSTRIAGVNWSERAAAAVRNLPILQRRENIKGNFAKIGARLSRGGKDVSEAGRAGPLRGCAGAALTWRAQRRRRLPRLPGNGDPVSENASEGHIVHKAGGKTRKDYTFVKKMVCWEQVRCKMCRLIGFAHTQWQVMQRSTHILDLSRTNGTCMSVHRTIAWKAETKEPSQ</sequence>
<feature type="region of interest" description="Disordered" evidence="1">
    <location>
        <begin position="85"/>
        <end position="107"/>
    </location>
</feature>
<organism evidence="2 3">
    <name type="scientific">Pleurodeles waltl</name>
    <name type="common">Iberian ribbed newt</name>
    <dbReference type="NCBI Taxonomy" id="8319"/>
    <lineage>
        <taxon>Eukaryota</taxon>
        <taxon>Metazoa</taxon>
        <taxon>Chordata</taxon>
        <taxon>Craniata</taxon>
        <taxon>Vertebrata</taxon>
        <taxon>Euteleostomi</taxon>
        <taxon>Amphibia</taxon>
        <taxon>Batrachia</taxon>
        <taxon>Caudata</taxon>
        <taxon>Salamandroidea</taxon>
        <taxon>Salamandridae</taxon>
        <taxon>Pleurodelinae</taxon>
        <taxon>Pleurodeles</taxon>
    </lineage>
</organism>
<gene>
    <name evidence="2" type="ORF">NDU88_004857</name>
</gene>
<dbReference type="AlphaFoldDB" id="A0AAV7TT61"/>
<accession>A0AAV7TT61</accession>
<keyword evidence="3" id="KW-1185">Reference proteome</keyword>
<proteinExistence type="predicted"/>
<comment type="caution">
    <text evidence="2">The sequence shown here is derived from an EMBL/GenBank/DDBJ whole genome shotgun (WGS) entry which is preliminary data.</text>
</comment>
<dbReference type="Proteomes" id="UP001066276">
    <property type="component" value="Chromosome 3_2"/>
</dbReference>
<protein>
    <submittedName>
        <fullName evidence="2">Uncharacterized protein</fullName>
    </submittedName>
</protein>
<evidence type="ECO:0000313" key="3">
    <source>
        <dbReference type="Proteomes" id="UP001066276"/>
    </source>
</evidence>
<name>A0AAV7TT61_PLEWA</name>